<keyword evidence="1 4" id="KW-0812">Transmembrane</keyword>
<evidence type="ECO:0000256" key="4">
    <source>
        <dbReference type="SAM" id="Phobius"/>
    </source>
</evidence>
<dbReference type="RefSeq" id="WP_121975550.1">
    <property type="nucleotide sequence ID" value="NZ_OOGT01000224.1"/>
</dbReference>
<keyword evidence="7" id="KW-1185">Reference proteome</keyword>
<feature type="transmembrane region" description="Helical" evidence="4">
    <location>
        <begin position="111"/>
        <end position="129"/>
    </location>
</feature>
<feature type="transmembrane region" description="Helical" evidence="4">
    <location>
        <begin position="374"/>
        <end position="390"/>
    </location>
</feature>
<dbReference type="OrthoDB" id="9814001at2"/>
<feature type="transmembrane region" description="Helical" evidence="4">
    <location>
        <begin position="52"/>
        <end position="70"/>
    </location>
</feature>
<dbReference type="Pfam" id="PF07690">
    <property type="entry name" value="MFS_1"/>
    <property type="match status" value="1"/>
</dbReference>
<feature type="transmembrane region" description="Helical" evidence="4">
    <location>
        <begin position="168"/>
        <end position="189"/>
    </location>
</feature>
<evidence type="ECO:0000256" key="1">
    <source>
        <dbReference type="ARBA" id="ARBA00022692"/>
    </source>
</evidence>
<evidence type="ECO:0000256" key="2">
    <source>
        <dbReference type="ARBA" id="ARBA00022989"/>
    </source>
</evidence>
<dbReference type="CDD" id="cd17489">
    <property type="entry name" value="MFS_YfcJ_like"/>
    <property type="match status" value="1"/>
</dbReference>
<dbReference type="AlphaFoldDB" id="A0A2U3N3L9"/>
<sequence length="404" mass="45165">MPQSDVMPLRLWNRNFIFCVLNNLFLFTYYYAFLTILPIYIMQNLGGSIQEAGLALTLFLVSSIAVRPFAGFIIQKIGTRKAFLGSALLFVIFAFSYLLADQLWILLTVRFIHGIWFSILTTVAVPIASEFIPEQRKGEGIGYYVMSTNLAVVIGPFIALTMTQFVDFRVLFLILTVIITLGFTFCVMIPVQDKVEKCIDVEPINRNKKRALSFTDLIEMRAVPIGLVAMLTAFAYSSVMSFITAYSEMKHLFAYTSIFFVVFAMSMIVVRPWIGKIYDRIGPNAVVVPSFIFFAVGLVVLSLVSNPWLLWLSAVFIGIGYGSLFPCFQTLAIQSSPKHRMGHAISTFFTLFDLGMAIGSVVIGLSIARFGFELSYIFCAGISIVTLFLYRSTITNPKQLVKGG</sequence>
<dbReference type="PANTHER" id="PTHR23531">
    <property type="entry name" value="QUINOLENE RESISTANCE PROTEIN NORA"/>
    <property type="match status" value="1"/>
</dbReference>
<accession>A0A2U3N3L9</accession>
<feature type="transmembrane region" description="Helical" evidence="4">
    <location>
        <begin position="222"/>
        <end position="246"/>
    </location>
</feature>
<feature type="domain" description="Major facilitator superfamily (MFS) profile" evidence="5">
    <location>
        <begin position="16"/>
        <end position="398"/>
    </location>
</feature>
<feature type="transmembrane region" description="Helical" evidence="4">
    <location>
        <begin position="345"/>
        <end position="368"/>
    </location>
</feature>
<feature type="transmembrane region" description="Helical" evidence="4">
    <location>
        <begin position="82"/>
        <end position="99"/>
    </location>
</feature>
<evidence type="ECO:0000313" key="6">
    <source>
        <dbReference type="EMBL" id="SPL72149.1"/>
    </source>
</evidence>
<feature type="transmembrane region" description="Helical" evidence="4">
    <location>
        <begin position="310"/>
        <end position="333"/>
    </location>
</feature>
<evidence type="ECO:0000256" key="3">
    <source>
        <dbReference type="ARBA" id="ARBA00023136"/>
    </source>
</evidence>
<dbReference type="InterPro" id="IPR011701">
    <property type="entry name" value="MFS"/>
</dbReference>
<keyword evidence="3 4" id="KW-0472">Membrane</keyword>
<dbReference type="Proteomes" id="UP000245974">
    <property type="component" value="Unassembled WGS sequence"/>
</dbReference>
<dbReference type="GO" id="GO:0022857">
    <property type="term" value="F:transmembrane transporter activity"/>
    <property type="evidence" value="ECO:0007669"/>
    <property type="project" value="InterPro"/>
</dbReference>
<protein>
    <submittedName>
        <fullName evidence="6">Purine efflux pump PbuE</fullName>
    </submittedName>
</protein>
<keyword evidence="2 4" id="KW-1133">Transmembrane helix</keyword>
<feature type="transmembrane region" description="Helical" evidence="4">
    <location>
        <begin position="12"/>
        <end position="32"/>
    </location>
</feature>
<feature type="transmembrane region" description="Helical" evidence="4">
    <location>
        <begin position="252"/>
        <end position="274"/>
    </location>
</feature>
<dbReference type="EMBL" id="OOGT01000224">
    <property type="protein sequence ID" value="SPL72149.1"/>
    <property type="molecule type" value="Genomic_DNA"/>
</dbReference>
<dbReference type="InterPro" id="IPR036259">
    <property type="entry name" value="MFS_trans_sf"/>
</dbReference>
<reference evidence="7" key="1">
    <citation type="submission" date="2018-03" db="EMBL/GenBank/DDBJ databases">
        <authorList>
            <person name="Blom J."/>
        </authorList>
    </citation>
    <scope>NUCLEOTIDE SEQUENCE [LARGE SCALE GENOMIC DNA]</scope>
    <source>
        <strain evidence="7">KPC-SM-21</strain>
    </source>
</reference>
<evidence type="ECO:0000313" key="7">
    <source>
        <dbReference type="Proteomes" id="UP000245974"/>
    </source>
</evidence>
<feature type="transmembrane region" description="Helical" evidence="4">
    <location>
        <begin position="141"/>
        <end position="162"/>
    </location>
</feature>
<dbReference type="Gene3D" id="1.20.1250.20">
    <property type="entry name" value="MFS general substrate transporter like domains"/>
    <property type="match status" value="1"/>
</dbReference>
<dbReference type="SUPFAM" id="SSF103473">
    <property type="entry name" value="MFS general substrate transporter"/>
    <property type="match status" value="1"/>
</dbReference>
<organism evidence="6 7">
    <name type="scientific">Acinetobacter stercoris</name>
    <dbReference type="NCBI Taxonomy" id="2126983"/>
    <lineage>
        <taxon>Bacteria</taxon>
        <taxon>Pseudomonadati</taxon>
        <taxon>Pseudomonadota</taxon>
        <taxon>Gammaproteobacteria</taxon>
        <taxon>Moraxellales</taxon>
        <taxon>Moraxellaceae</taxon>
        <taxon>Acinetobacter</taxon>
    </lineage>
</organism>
<dbReference type="PANTHER" id="PTHR23531:SF2">
    <property type="entry name" value="PERMEASE"/>
    <property type="match status" value="1"/>
</dbReference>
<feature type="transmembrane region" description="Helical" evidence="4">
    <location>
        <begin position="286"/>
        <end position="304"/>
    </location>
</feature>
<dbReference type="InParanoid" id="A0A2U3N3L9"/>
<proteinExistence type="predicted"/>
<evidence type="ECO:0000259" key="5">
    <source>
        <dbReference type="PROSITE" id="PS50850"/>
    </source>
</evidence>
<dbReference type="InterPro" id="IPR052714">
    <property type="entry name" value="MFS_Exporter"/>
</dbReference>
<dbReference type="InterPro" id="IPR020846">
    <property type="entry name" value="MFS_dom"/>
</dbReference>
<dbReference type="PROSITE" id="PS50850">
    <property type="entry name" value="MFS"/>
    <property type="match status" value="1"/>
</dbReference>
<gene>
    <name evidence="6" type="primary">pbuE_2</name>
    <name evidence="6" type="ORF">KPC_3327</name>
</gene>
<name>A0A2U3N3L9_9GAMM</name>